<proteinExistence type="predicted"/>
<keyword evidence="2" id="KW-1185">Reference proteome</keyword>
<dbReference type="EMBL" id="LYPB01000090">
    <property type="protein sequence ID" value="OAS14342.1"/>
    <property type="molecule type" value="Genomic_DNA"/>
</dbReference>
<name>A0A197ZZQ8_9BACL</name>
<dbReference type="STRING" id="1850517.A8708_13170"/>
<evidence type="ECO:0000313" key="2">
    <source>
        <dbReference type="Proteomes" id="UP000078454"/>
    </source>
</evidence>
<comment type="caution">
    <text evidence="1">The sequence shown here is derived from an EMBL/GenBank/DDBJ whole genome shotgun (WGS) entry which is preliminary data.</text>
</comment>
<dbReference type="OrthoDB" id="2624539at2"/>
<dbReference type="RefSeq" id="WP_068669869.1">
    <property type="nucleotide sequence ID" value="NZ_LYPB01000090.1"/>
</dbReference>
<dbReference type="Proteomes" id="UP000078454">
    <property type="component" value="Unassembled WGS sequence"/>
</dbReference>
<organism evidence="1 2">
    <name type="scientific">Paenibacillus oryzisoli</name>
    <dbReference type="NCBI Taxonomy" id="1850517"/>
    <lineage>
        <taxon>Bacteria</taxon>
        <taxon>Bacillati</taxon>
        <taxon>Bacillota</taxon>
        <taxon>Bacilli</taxon>
        <taxon>Bacillales</taxon>
        <taxon>Paenibacillaceae</taxon>
        <taxon>Paenibacillus</taxon>
    </lineage>
</organism>
<reference evidence="1 2" key="1">
    <citation type="submission" date="2016-05" db="EMBL/GenBank/DDBJ databases">
        <title>Paenibacillus sp. 1ZS3-15 nov., isolated from the rhizosphere soil.</title>
        <authorList>
            <person name="Zhang X.X."/>
            <person name="Zhang J."/>
        </authorList>
    </citation>
    <scope>NUCLEOTIDE SEQUENCE [LARGE SCALE GENOMIC DNA]</scope>
    <source>
        <strain evidence="1 2">1ZS3-15</strain>
    </source>
</reference>
<gene>
    <name evidence="1" type="ORF">A8708_13170</name>
</gene>
<protein>
    <recommendedName>
        <fullName evidence="3">Butirosin biosynthesis protein H N-terminal domain-containing protein</fullName>
    </recommendedName>
</protein>
<sequence>MDSNRKVLPRTEPLLSTCPDEANLLSILLNYEESHTWVYTNFIQLQFITRNYNGTSFPIKHYSPVLKKVCPYVIIESIGKKVIDTYFTENKFSDFVIKAIDDDQYVQTCLNHTHLSNSNFNQSHAIFIYGYDKNTETFLVADNGFGEGQYATSTCTFEELNKAYYETNARYDVNIQMGGKVELFLYNKKAPRFLLNISAIRDQINDYLFSLNSDSRINTFSCNEIYGISIYDKLLQHVEQVKAQNTWSHYRPFHMLMEHKSLMVHRLTYLRDHHGVSNLNAVIDGYKELHKICKINVAYNLKYEFTSHSLNLDRIIKNLTSIMENEKKLLVLLLDVLSNQHTEEPVS</sequence>
<accession>A0A197ZZQ8</accession>
<evidence type="ECO:0000313" key="1">
    <source>
        <dbReference type="EMBL" id="OAS14342.1"/>
    </source>
</evidence>
<evidence type="ECO:0008006" key="3">
    <source>
        <dbReference type="Google" id="ProtNLM"/>
    </source>
</evidence>
<dbReference type="AlphaFoldDB" id="A0A197ZZQ8"/>